<dbReference type="Pfam" id="PF02475">
    <property type="entry name" value="TRM5-TYW2_MTfase"/>
    <property type="match status" value="1"/>
</dbReference>
<evidence type="ECO:0000256" key="1">
    <source>
        <dbReference type="ARBA" id="ARBA00022490"/>
    </source>
</evidence>
<keyword evidence="8" id="KW-1185">Reference proteome</keyword>
<keyword evidence="3 7" id="KW-0808">Transferase</keyword>
<dbReference type="Pfam" id="PF25133">
    <property type="entry name" value="TYW2_N_2"/>
    <property type="match status" value="1"/>
</dbReference>
<evidence type="ECO:0000256" key="5">
    <source>
        <dbReference type="ARBA" id="ARBA00022694"/>
    </source>
</evidence>
<dbReference type="PROSITE" id="PS51684">
    <property type="entry name" value="SAM_MT_TRM5_TYW2"/>
    <property type="match status" value="1"/>
</dbReference>
<dbReference type="GO" id="GO:0008175">
    <property type="term" value="F:tRNA methyltransferase activity"/>
    <property type="evidence" value="ECO:0007669"/>
    <property type="project" value="TreeGrafter"/>
</dbReference>
<dbReference type="KEGG" id="mten:GWK48_09370"/>
<keyword evidence="1" id="KW-0963">Cytoplasm</keyword>
<protein>
    <submittedName>
        <fullName evidence="7">Class I SAM-dependent methyltransferase family protein</fullName>
    </submittedName>
</protein>
<dbReference type="SUPFAM" id="SSF53335">
    <property type="entry name" value="S-adenosyl-L-methionine-dependent methyltransferases"/>
    <property type="match status" value="1"/>
</dbReference>
<reference evidence="7 8" key="1">
    <citation type="submission" date="2020-02" db="EMBL/GenBank/DDBJ databases">
        <title>Comparative genome analysis reveals the metabolism and evolution of the thermophilic archaeal genus Metallosphaera.</title>
        <authorList>
            <person name="Jiang C."/>
        </authorList>
    </citation>
    <scope>NUCLEOTIDE SEQUENCE [LARGE SCALE GENOMIC DNA]</scope>
    <source>
        <strain evidence="7 8">Ric-A</strain>
    </source>
</reference>
<dbReference type="InterPro" id="IPR056743">
    <property type="entry name" value="TRM5-TYW2-like_MTfase"/>
</dbReference>
<evidence type="ECO:0000256" key="4">
    <source>
        <dbReference type="ARBA" id="ARBA00022691"/>
    </source>
</evidence>
<dbReference type="CDD" id="cd02440">
    <property type="entry name" value="AdoMet_MTases"/>
    <property type="match status" value="1"/>
</dbReference>
<gene>
    <name evidence="7" type="ORF">GWK48_09370</name>
</gene>
<sequence length="262" mass="30023">MLEGRSQLWKKIEIVGDIAIIPVPFHFDPDELRKYAQEVMDRTKVKSVWGRKRDVGGTFRLPTYLHLAGDERSDTLYREHGSLFYLDIRKVFFSQKLTFEHRRIAEAVKRDEIVVNMFSGFGAISILSYKIGRPKVVYSIDLNPHAYYYMMVNVELNNAYGVIPIYGDAFSKMRKLEEADRIISPLPERDKEAYSVAMEKLKPGGTLHLFAEVKVERGEDPVVKAMSRFPGSVNGRIVRSTNPGKYHVVLDIVKKPGIREGI</sequence>
<keyword evidence="2 7" id="KW-0489">Methyltransferase</keyword>
<dbReference type="InterPro" id="IPR030382">
    <property type="entry name" value="MeTrfase_TRM5/TYW2"/>
</dbReference>
<dbReference type="EMBL" id="CP049074">
    <property type="protein sequence ID" value="QKR01104.1"/>
    <property type="molecule type" value="Genomic_DNA"/>
</dbReference>
<dbReference type="GO" id="GO:0002939">
    <property type="term" value="P:tRNA N1-guanine methylation"/>
    <property type="evidence" value="ECO:0007669"/>
    <property type="project" value="TreeGrafter"/>
</dbReference>
<dbReference type="PANTHER" id="PTHR23245">
    <property type="entry name" value="TRNA METHYLTRANSFERASE"/>
    <property type="match status" value="1"/>
</dbReference>
<dbReference type="AlphaFoldDB" id="A0A6N0NW18"/>
<evidence type="ECO:0000256" key="2">
    <source>
        <dbReference type="ARBA" id="ARBA00022603"/>
    </source>
</evidence>
<keyword evidence="4" id="KW-0949">S-adenosyl-L-methionine</keyword>
<dbReference type="NCBIfam" id="NF047729">
    <property type="entry name" value="tRNAMtaseTaw21"/>
    <property type="match status" value="1"/>
</dbReference>
<keyword evidence="5" id="KW-0819">tRNA processing</keyword>
<organism evidence="7 8">
    <name type="scientific">Metallosphaera tengchongensis</name>
    <dbReference type="NCBI Taxonomy" id="1532350"/>
    <lineage>
        <taxon>Archaea</taxon>
        <taxon>Thermoproteota</taxon>
        <taxon>Thermoprotei</taxon>
        <taxon>Sulfolobales</taxon>
        <taxon>Sulfolobaceae</taxon>
        <taxon>Metallosphaera</taxon>
    </lineage>
</organism>
<feature type="domain" description="SAM-dependent methyltransferase TRM5/TYW2-type" evidence="6">
    <location>
        <begin position="12"/>
        <end position="256"/>
    </location>
</feature>
<dbReference type="InterPro" id="IPR056744">
    <property type="entry name" value="TRM5/TYW2-like_N"/>
</dbReference>
<evidence type="ECO:0000313" key="8">
    <source>
        <dbReference type="Proteomes" id="UP000509301"/>
    </source>
</evidence>
<evidence type="ECO:0000313" key="7">
    <source>
        <dbReference type="EMBL" id="QKR01104.1"/>
    </source>
</evidence>
<name>A0A6N0NW18_9CREN</name>
<dbReference type="InterPro" id="IPR029063">
    <property type="entry name" value="SAM-dependent_MTases_sf"/>
</dbReference>
<evidence type="ECO:0000256" key="3">
    <source>
        <dbReference type="ARBA" id="ARBA00022679"/>
    </source>
</evidence>
<dbReference type="PANTHER" id="PTHR23245:SF36">
    <property type="entry name" value="TRNA (GUANINE(37)-N1)-METHYLTRANSFERASE"/>
    <property type="match status" value="1"/>
</dbReference>
<dbReference type="GO" id="GO:0005737">
    <property type="term" value="C:cytoplasm"/>
    <property type="evidence" value="ECO:0007669"/>
    <property type="project" value="TreeGrafter"/>
</dbReference>
<accession>A0A6N0NW18</accession>
<dbReference type="Gene3D" id="3.40.50.150">
    <property type="entry name" value="Vaccinia Virus protein VP39"/>
    <property type="match status" value="1"/>
</dbReference>
<evidence type="ECO:0000259" key="6">
    <source>
        <dbReference type="PROSITE" id="PS51684"/>
    </source>
</evidence>
<dbReference type="OrthoDB" id="8079at2157"/>
<proteinExistence type="predicted"/>
<dbReference type="Proteomes" id="UP000509301">
    <property type="component" value="Chromosome"/>
</dbReference>